<gene>
    <name evidence="4" type="ORF">M407DRAFT_155568</name>
</gene>
<keyword evidence="1" id="KW-0175">Coiled coil</keyword>
<evidence type="ECO:0000313" key="5">
    <source>
        <dbReference type="Proteomes" id="UP000054248"/>
    </source>
</evidence>
<keyword evidence="5" id="KW-1185">Reference proteome</keyword>
<keyword evidence="3" id="KW-1133">Transmembrane helix</keyword>
<sequence length="268" mass="29531">MAELIYLVFTIVAPFLGAILLRSVSKLLSIDTVSTFSISLFILATGVRPWRHLVDLLRRRAEALHDVVHSPSADATASRIEHLEAEVTQLRSLIDGRGDASQSVIEAATSSIALARKEILKAEKQAEAARQEFEARIKELETAFQVLQEQQDRAPSYSAYEDDSALTITVPRQLFQHPLGFLWGGGGGRAQAASGKKGHGHGRLQGKGLSEELYGEKTDDDDTSDRGERVQRRRAEEQSGLAEWLVHTALFPLRLIRACALVLLRQVG</sequence>
<dbReference type="OrthoDB" id="10263751at2759"/>
<keyword evidence="3" id="KW-0472">Membrane</keyword>
<evidence type="ECO:0000256" key="2">
    <source>
        <dbReference type="SAM" id="MobiDB-lite"/>
    </source>
</evidence>
<feature type="coiled-coil region" evidence="1">
    <location>
        <begin position="73"/>
        <end position="150"/>
    </location>
</feature>
<dbReference type="EMBL" id="KN822973">
    <property type="protein sequence ID" value="KIO30353.1"/>
    <property type="molecule type" value="Genomic_DNA"/>
</dbReference>
<protein>
    <submittedName>
        <fullName evidence="4">Uncharacterized protein</fullName>
    </submittedName>
</protein>
<evidence type="ECO:0000256" key="3">
    <source>
        <dbReference type="SAM" id="Phobius"/>
    </source>
</evidence>
<dbReference type="PANTHER" id="PTHR42032:SF1">
    <property type="entry name" value="YALI0E30679P"/>
    <property type="match status" value="1"/>
</dbReference>
<dbReference type="HOGENOM" id="CLU_1038975_0_0_1"/>
<reference evidence="5" key="2">
    <citation type="submission" date="2015-01" db="EMBL/GenBank/DDBJ databases">
        <title>Evolutionary Origins and Diversification of the Mycorrhizal Mutualists.</title>
        <authorList>
            <consortium name="DOE Joint Genome Institute"/>
            <consortium name="Mycorrhizal Genomics Consortium"/>
            <person name="Kohler A."/>
            <person name="Kuo A."/>
            <person name="Nagy L.G."/>
            <person name="Floudas D."/>
            <person name="Copeland A."/>
            <person name="Barry K.W."/>
            <person name="Cichocki N."/>
            <person name="Veneault-Fourrey C."/>
            <person name="LaButti K."/>
            <person name="Lindquist E.A."/>
            <person name="Lipzen A."/>
            <person name="Lundell T."/>
            <person name="Morin E."/>
            <person name="Murat C."/>
            <person name="Riley R."/>
            <person name="Ohm R."/>
            <person name="Sun H."/>
            <person name="Tunlid A."/>
            <person name="Henrissat B."/>
            <person name="Grigoriev I.V."/>
            <person name="Hibbett D.S."/>
            <person name="Martin F."/>
        </authorList>
    </citation>
    <scope>NUCLEOTIDE SEQUENCE [LARGE SCALE GENOMIC DNA]</scope>
    <source>
        <strain evidence="5">MUT 4182</strain>
    </source>
</reference>
<proteinExistence type="predicted"/>
<evidence type="ECO:0000256" key="1">
    <source>
        <dbReference type="SAM" id="Coils"/>
    </source>
</evidence>
<dbReference type="PANTHER" id="PTHR42032">
    <property type="entry name" value="YALI0E30679P"/>
    <property type="match status" value="1"/>
</dbReference>
<dbReference type="Proteomes" id="UP000054248">
    <property type="component" value="Unassembled WGS sequence"/>
</dbReference>
<feature type="transmembrane region" description="Helical" evidence="3">
    <location>
        <begin position="27"/>
        <end position="50"/>
    </location>
</feature>
<evidence type="ECO:0000313" key="4">
    <source>
        <dbReference type="EMBL" id="KIO30353.1"/>
    </source>
</evidence>
<dbReference type="STRING" id="1051891.A0A0C3L975"/>
<feature type="compositionally biased region" description="Basic and acidic residues" evidence="2">
    <location>
        <begin position="224"/>
        <end position="234"/>
    </location>
</feature>
<feature type="region of interest" description="Disordered" evidence="2">
    <location>
        <begin position="190"/>
        <end position="234"/>
    </location>
</feature>
<keyword evidence="3" id="KW-0812">Transmembrane</keyword>
<reference evidence="4 5" key="1">
    <citation type="submission" date="2014-04" db="EMBL/GenBank/DDBJ databases">
        <authorList>
            <consortium name="DOE Joint Genome Institute"/>
            <person name="Kuo A."/>
            <person name="Girlanda M."/>
            <person name="Perotto S."/>
            <person name="Kohler A."/>
            <person name="Nagy L.G."/>
            <person name="Floudas D."/>
            <person name="Copeland A."/>
            <person name="Barry K.W."/>
            <person name="Cichocki N."/>
            <person name="Veneault-Fourrey C."/>
            <person name="LaButti K."/>
            <person name="Lindquist E.A."/>
            <person name="Lipzen A."/>
            <person name="Lundell T."/>
            <person name="Morin E."/>
            <person name="Murat C."/>
            <person name="Sun H."/>
            <person name="Tunlid A."/>
            <person name="Henrissat B."/>
            <person name="Grigoriev I.V."/>
            <person name="Hibbett D.S."/>
            <person name="Martin F."/>
            <person name="Nordberg H.P."/>
            <person name="Cantor M.N."/>
            <person name="Hua S.X."/>
        </authorList>
    </citation>
    <scope>NUCLEOTIDE SEQUENCE [LARGE SCALE GENOMIC DNA]</scope>
    <source>
        <strain evidence="4 5">MUT 4182</strain>
    </source>
</reference>
<accession>A0A0C3L975</accession>
<organism evidence="4 5">
    <name type="scientific">Tulasnella calospora MUT 4182</name>
    <dbReference type="NCBI Taxonomy" id="1051891"/>
    <lineage>
        <taxon>Eukaryota</taxon>
        <taxon>Fungi</taxon>
        <taxon>Dikarya</taxon>
        <taxon>Basidiomycota</taxon>
        <taxon>Agaricomycotina</taxon>
        <taxon>Agaricomycetes</taxon>
        <taxon>Cantharellales</taxon>
        <taxon>Tulasnellaceae</taxon>
        <taxon>Tulasnella</taxon>
    </lineage>
</organism>
<name>A0A0C3L975_9AGAM</name>
<dbReference type="AlphaFoldDB" id="A0A0C3L975"/>